<proteinExistence type="inferred from homology"/>
<dbReference type="GO" id="GO:0009401">
    <property type="term" value="P:phosphoenolpyruvate-dependent sugar phosphotransferase system"/>
    <property type="evidence" value="ECO:0007669"/>
    <property type="project" value="UniProtKB-KW"/>
</dbReference>
<accession>A0AA42BQB5</accession>
<dbReference type="EMBL" id="JANATA010000019">
    <property type="protein sequence ID" value="MCP3429326.1"/>
    <property type="molecule type" value="Genomic_DNA"/>
</dbReference>
<dbReference type="PROSITE" id="PS00369">
    <property type="entry name" value="PTS_HPR_HIS"/>
    <property type="match status" value="1"/>
</dbReference>
<reference evidence="6" key="1">
    <citation type="submission" date="2022-07" db="EMBL/GenBank/DDBJ databases">
        <title>Characterization of the Novel Bacterium Alteromonas immobilis LMIT006 and Alteromonas gregis LMIT007.</title>
        <authorList>
            <person name="Lin X."/>
        </authorList>
    </citation>
    <scope>NUCLEOTIDE SEQUENCE</scope>
    <source>
        <strain evidence="6">LMIT007</strain>
    </source>
</reference>
<dbReference type="PANTHER" id="PTHR33705">
    <property type="entry name" value="PHOSPHOCARRIER PROTEIN HPR"/>
    <property type="match status" value="1"/>
</dbReference>
<dbReference type="Proteomes" id="UP001165413">
    <property type="component" value="Unassembled WGS sequence"/>
</dbReference>
<keyword evidence="4" id="KW-0598">Phosphotransferase system</keyword>
<organism evidence="6 7">
    <name type="scientific">Opacimonas viscosa</name>
    <dbReference type="NCBI Taxonomy" id="2961944"/>
    <lineage>
        <taxon>Bacteria</taxon>
        <taxon>Pseudomonadati</taxon>
        <taxon>Pseudomonadota</taxon>
        <taxon>Gammaproteobacteria</taxon>
        <taxon>Alteromonadales</taxon>
        <taxon>Alteromonadaceae</taxon>
        <taxon>Opacimonas</taxon>
    </lineage>
</organism>
<comment type="caution">
    <text evidence="6">The sequence shown here is derived from an EMBL/GenBank/DDBJ whole genome shotgun (WGS) entry which is preliminary data.</text>
</comment>
<dbReference type="InterPro" id="IPR035895">
    <property type="entry name" value="HPr-like_sf"/>
</dbReference>
<evidence type="ECO:0000256" key="3">
    <source>
        <dbReference type="ARBA" id="ARBA00022490"/>
    </source>
</evidence>
<evidence type="ECO:0000256" key="2">
    <source>
        <dbReference type="ARBA" id="ARBA00010736"/>
    </source>
</evidence>
<evidence type="ECO:0000256" key="4">
    <source>
        <dbReference type="ARBA" id="ARBA00022683"/>
    </source>
</evidence>
<name>A0AA42BQB5_9ALTE</name>
<dbReference type="NCBIfam" id="TIGR01003">
    <property type="entry name" value="PTS_HPr_family"/>
    <property type="match status" value="1"/>
</dbReference>
<dbReference type="CDD" id="cd00367">
    <property type="entry name" value="PTS-HPr_like"/>
    <property type="match status" value="1"/>
</dbReference>
<comment type="similarity">
    <text evidence="2">Belongs to the HPr family.</text>
</comment>
<evidence type="ECO:0000313" key="7">
    <source>
        <dbReference type="Proteomes" id="UP001165413"/>
    </source>
</evidence>
<sequence>MSPLTKTLVIRNKLGIHARPATQLAQLSAKYDAQIMLEIGEKTADASSVLGLMLLEGQQGKSVTVSVTGTDAQQALDAVEALICQNFNEST</sequence>
<comment type="subcellular location">
    <subcellularLocation>
        <location evidence="1">Cytoplasm</location>
    </subcellularLocation>
</comment>
<evidence type="ECO:0000313" key="6">
    <source>
        <dbReference type="EMBL" id="MCP3429326.1"/>
    </source>
</evidence>
<dbReference type="GO" id="GO:0005737">
    <property type="term" value="C:cytoplasm"/>
    <property type="evidence" value="ECO:0007669"/>
    <property type="project" value="UniProtKB-SubCell"/>
</dbReference>
<dbReference type="InterPro" id="IPR001020">
    <property type="entry name" value="PTS_HPr_His_P_site"/>
</dbReference>
<keyword evidence="7" id="KW-1185">Reference proteome</keyword>
<dbReference type="PROSITE" id="PS51350">
    <property type="entry name" value="PTS_HPR_DOM"/>
    <property type="match status" value="1"/>
</dbReference>
<dbReference type="Pfam" id="PF00381">
    <property type="entry name" value="PTS-HPr"/>
    <property type="match status" value="1"/>
</dbReference>
<dbReference type="PRINTS" id="PR00107">
    <property type="entry name" value="PHOSPHOCPHPR"/>
</dbReference>
<dbReference type="SUPFAM" id="SSF55594">
    <property type="entry name" value="HPr-like"/>
    <property type="match status" value="1"/>
</dbReference>
<dbReference type="AlphaFoldDB" id="A0AA42BQB5"/>
<evidence type="ECO:0000256" key="1">
    <source>
        <dbReference type="ARBA" id="ARBA00004496"/>
    </source>
</evidence>
<feature type="domain" description="HPr" evidence="5">
    <location>
        <begin position="3"/>
        <end position="90"/>
    </location>
</feature>
<keyword evidence="3" id="KW-0963">Cytoplasm</keyword>
<protein>
    <submittedName>
        <fullName evidence="6">HPr family phosphocarrier protein</fullName>
    </submittedName>
</protein>
<dbReference type="InterPro" id="IPR000032">
    <property type="entry name" value="HPr-like"/>
</dbReference>
<gene>
    <name evidence="6" type="ORF">NLF92_10250</name>
</gene>
<evidence type="ECO:0000259" key="5">
    <source>
        <dbReference type="PROSITE" id="PS51350"/>
    </source>
</evidence>
<dbReference type="RefSeq" id="WP_254101515.1">
    <property type="nucleotide sequence ID" value="NZ_JANATA010000019.1"/>
</dbReference>
<dbReference type="InterPro" id="IPR050399">
    <property type="entry name" value="HPr"/>
</dbReference>
<dbReference type="Gene3D" id="3.30.1340.10">
    <property type="entry name" value="HPr-like"/>
    <property type="match status" value="1"/>
</dbReference>
<dbReference type="PANTHER" id="PTHR33705:SF2">
    <property type="entry name" value="PHOSPHOCARRIER PROTEIN NPR"/>
    <property type="match status" value="1"/>
</dbReference>